<comment type="caution">
    <text evidence="2">The sequence shown here is derived from an EMBL/GenBank/DDBJ whole genome shotgun (WGS) entry which is preliminary data.</text>
</comment>
<protein>
    <recommendedName>
        <fullName evidence="1">Coenzyme F420 hydrogenase/dehydrogenase beta subunit C-terminal domain-containing protein</fullName>
    </recommendedName>
</protein>
<reference evidence="2" key="1">
    <citation type="submission" date="2019-08" db="EMBL/GenBank/DDBJ databases">
        <authorList>
            <person name="Kucharzyk K."/>
            <person name="Murdoch R.W."/>
            <person name="Higgins S."/>
            <person name="Loffler F."/>
        </authorList>
    </citation>
    <scope>NUCLEOTIDE SEQUENCE</scope>
</reference>
<proteinExistence type="predicted"/>
<sequence length="171" mass="20024">MHYYLKIITQTRVKYEYAWADPYYNAFLAAQTFRESCYRCPYARAERPGDFTVGDYWGIEKVHPQVDKTNGVSLLLVNTRKAEEIIKELDSLQVYPSTLENAVNNQGNLRRPSARSAVRDTIYREIETEGYAAWAKKYFHSRRYFKSKLICTVAMMIPPEVRKQIKHIIGL</sequence>
<name>A0A645ILW0_9ZZZZ</name>
<dbReference type="AlphaFoldDB" id="A0A645ILW0"/>
<evidence type="ECO:0000259" key="1">
    <source>
        <dbReference type="Pfam" id="PF04432"/>
    </source>
</evidence>
<organism evidence="2">
    <name type="scientific">bioreactor metagenome</name>
    <dbReference type="NCBI Taxonomy" id="1076179"/>
    <lineage>
        <taxon>unclassified sequences</taxon>
        <taxon>metagenomes</taxon>
        <taxon>ecological metagenomes</taxon>
    </lineage>
</organism>
<dbReference type="EMBL" id="VSSQ01118282">
    <property type="protein sequence ID" value="MPN52305.1"/>
    <property type="molecule type" value="Genomic_DNA"/>
</dbReference>
<feature type="domain" description="Coenzyme F420 hydrogenase/dehydrogenase beta subunit C-terminal" evidence="1">
    <location>
        <begin position="31"/>
        <end position="89"/>
    </location>
</feature>
<dbReference type="Pfam" id="PF04432">
    <property type="entry name" value="FrhB_FdhB_C"/>
    <property type="match status" value="1"/>
</dbReference>
<evidence type="ECO:0000313" key="2">
    <source>
        <dbReference type="EMBL" id="MPN52305.1"/>
    </source>
</evidence>
<dbReference type="InterPro" id="IPR007525">
    <property type="entry name" value="FrhB_FdhB_C"/>
</dbReference>
<gene>
    <name evidence="2" type="ORF">SDC9_199961</name>
</gene>
<accession>A0A645ILW0</accession>